<evidence type="ECO:0000313" key="1">
    <source>
        <dbReference type="EMBL" id="KAG5642377.1"/>
    </source>
</evidence>
<name>A0A9P7G1H4_9AGAR</name>
<sequence>MFGRAYVIENVDNAPHTLADDLVATTVSLFSGLGCYRGKQVVVGERKTDCEAEGLWKGKNVYGEARAKANN</sequence>
<gene>
    <name evidence="1" type="ORF">DXG03_002952</name>
</gene>
<protein>
    <submittedName>
        <fullName evidence="1">Uncharacterized protein</fullName>
    </submittedName>
</protein>
<dbReference type="Proteomes" id="UP000775547">
    <property type="component" value="Unassembled WGS sequence"/>
</dbReference>
<dbReference type="PROSITE" id="PS51257">
    <property type="entry name" value="PROKAR_LIPOPROTEIN"/>
    <property type="match status" value="1"/>
</dbReference>
<accession>A0A9P7G1H4</accession>
<organism evidence="1 2">
    <name type="scientific">Asterophora parasitica</name>
    <dbReference type="NCBI Taxonomy" id="117018"/>
    <lineage>
        <taxon>Eukaryota</taxon>
        <taxon>Fungi</taxon>
        <taxon>Dikarya</taxon>
        <taxon>Basidiomycota</taxon>
        <taxon>Agaricomycotina</taxon>
        <taxon>Agaricomycetes</taxon>
        <taxon>Agaricomycetidae</taxon>
        <taxon>Agaricales</taxon>
        <taxon>Tricholomatineae</taxon>
        <taxon>Lyophyllaceae</taxon>
        <taxon>Asterophora</taxon>
    </lineage>
</organism>
<evidence type="ECO:0000313" key="2">
    <source>
        <dbReference type="Proteomes" id="UP000775547"/>
    </source>
</evidence>
<proteinExistence type="predicted"/>
<keyword evidence="2" id="KW-1185">Reference proteome</keyword>
<dbReference type="AlphaFoldDB" id="A0A9P7G1H4"/>
<reference evidence="1" key="2">
    <citation type="submission" date="2021-10" db="EMBL/GenBank/DDBJ databases">
        <title>Phylogenomics reveals ancestral predisposition of the termite-cultivated fungus Termitomyces towards a domesticated lifestyle.</title>
        <authorList>
            <person name="Auxier B."/>
            <person name="Grum-Grzhimaylo A."/>
            <person name="Cardenas M.E."/>
            <person name="Lodge J.D."/>
            <person name="Laessoe T."/>
            <person name="Pedersen O."/>
            <person name="Smith M.E."/>
            <person name="Kuyper T.W."/>
            <person name="Franco-Molano E.A."/>
            <person name="Baroni T.J."/>
            <person name="Aanen D.K."/>
        </authorList>
    </citation>
    <scope>NUCLEOTIDE SEQUENCE</scope>
    <source>
        <strain evidence="1">AP01</strain>
        <tissue evidence="1">Mycelium</tissue>
    </source>
</reference>
<reference evidence="1" key="1">
    <citation type="submission" date="2020-07" db="EMBL/GenBank/DDBJ databases">
        <authorList>
            <person name="Nieuwenhuis M."/>
            <person name="Van De Peppel L.J.J."/>
        </authorList>
    </citation>
    <scope>NUCLEOTIDE SEQUENCE</scope>
    <source>
        <strain evidence="1">AP01</strain>
        <tissue evidence="1">Mycelium</tissue>
    </source>
</reference>
<comment type="caution">
    <text evidence="1">The sequence shown here is derived from an EMBL/GenBank/DDBJ whole genome shotgun (WGS) entry which is preliminary data.</text>
</comment>
<dbReference type="EMBL" id="JABCKV010000191">
    <property type="protein sequence ID" value="KAG5642377.1"/>
    <property type="molecule type" value="Genomic_DNA"/>
</dbReference>